<feature type="region of interest" description="Disordered" evidence="1">
    <location>
        <begin position="21"/>
        <end position="42"/>
    </location>
</feature>
<evidence type="ECO:0000256" key="1">
    <source>
        <dbReference type="SAM" id="MobiDB-lite"/>
    </source>
</evidence>
<organism evidence="2 3">
    <name type="scientific">Rotaria magnacalcarata</name>
    <dbReference type="NCBI Taxonomy" id="392030"/>
    <lineage>
        <taxon>Eukaryota</taxon>
        <taxon>Metazoa</taxon>
        <taxon>Spiralia</taxon>
        <taxon>Gnathifera</taxon>
        <taxon>Rotifera</taxon>
        <taxon>Eurotatoria</taxon>
        <taxon>Bdelloidea</taxon>
        <taxon>Philodinida</taxon>
        <taxon>Philodinidae</taxon>
        <taxon>Rotaria</taxon>
    </lineage>
</organism>
<accession>A0A8S3J0T2</accession>
<reference evidence="2" key="1">
    <citation type="submission" date="2021-02" db="EMBL/GenBank/DDBJ databases">
        <authorList>
            <person name="Nowell W R."/>
        </authorList>
    </citation>
    <scope>NUCLEOTIDE SEQUENCE</scope>
</reference>
<name>A0A8S3J0T2_9BILA</name>
<gene>
    <name evidence="2" type="ORF">GIL414_LOCUS78785</name>
</gene>
<evidence type="ECO:0000313" key="3">
    <source>
        <dbReference type="Proteomes" id="UP000681720"/>
    </source>
</evidence>
<proteinExistence type="predicted"/>
<comment type="caution">
    <text evidence="2">The sequence shown here is derived from an EMBL/GenBank/DDBJ whole genome shotgun (WGS) entry which is preliminary data.</text>
</comment>
<dbReference type="Proteomes" id="UP000681720">
    <property type="component" value="Unassembled WGS sequence"/>
</dbReference>
<feature type="non-terminal residue" evidence="2">
    <location>
        <position position="75"/>
    </location>
</feature>
<dbReference type="EMBL" id="CAJOBJ010350744">
    <property type="protein sequence ID" value="CAF5207853.1"/>
    <property type="molecule type" value="Genomic_DNA"/>
</dbReference>
<dbReference type="AlphaFoldDB" id="A0A8S3J0T2"/>
<protein>
    <submittedName>
        <fullName evidence="2">Uncharacterized protein</fullName>
    </submittedName>
</protein>
<evidence type="ECO:0000313" key="2">
    <source>
        <dbReference type="EMBL" id="CAF5207853.1"/>
    </source>
</evidence>
<sequence length="75" mass="8572">MFSSEDNTIAKITHISKGETADFRDCQSMNNPKKNPKIRNPPFPLDAMLASHMNLKYYADERSDCKVSYDDIAML</sequence>